<comment type="caution">
    <text evidence="2">The sequence shown here is derived from an EMBL/GenBank/DDBJ whole genome shotgun (WGS) entry which is preliminary data.</text>
</comment>
<dbReference type="Gene3D" id="3.40.190.10">
    <property type="entry name" value="Periplasmic binding protein-like II"/>
    <property type="match status" value="2"/>
</dbReference>
<feature type="transmembrane region" description="Helical" evidence="1">
    <location>
        <begin position="426"/>
        <end position="450"/>
    </location>
</feature>
<dbReference type="STRING" id="1754191.A0A1Y1UYL4"/>
<dbReference type="Pfam" id="PF01547">
    <property type="entry name" value="SBP_bac_1"/>
    <property type="match status" value="1"/>
</dbReference>
<reference evidence="2 3" key="1">
    <citation type="submission" date="2016-08" db="EMBL/GenBank/DDBJ databases">
        <title>Genomes of anaerobic fungi encode conserved fungal cellulosomes for biomass hydrolysis.</title>
        <authorList>
            <consortium name="DOE Joint Genome Institute"/>
            <person name="Haitjema C.H."/>
            <person name="Gilmore S.P."/>
            <person name="Henske J.K."/>
            <person name="Solomon K.V."/>
            <person name="De Groot R."/>
            <person name="Kuo A."/>
            <person name="Mondo S.J."/>
            <person name="Salamov A.A."/>
            <person name="Labutti K."/>
            <person name="Zhao Z."/>
            <person name="Chiniquy J."/>
            <person name="Barry K."/>
            <person name="Brewer H.M."/>
            <person name="Purvine S.O."/>
            <person name="Wright A.T."/>
            <person name="Boxma B."/>
            <person name="Van Alen T."/>
            <person name="Hackstein J.H."/>
            <person name="Baker S.E."/>
            <person name="Grigoriev I.V."/>
            <person name="O'Malley M.A."/>
        </authorList>
    </citation>
    <scope>NUCLEOTIDE SEQUENCE [LARGE SCALE GENOMIC DNA]</scope>
    <source>
        <strain evidence="3">finn</strain>
    </source>
</reference>
<evidence type="ECO:0000256" key="1">
    <source>
        <dbReference type="SAM" id="Phobius"/>
    </source>
</evidence>
<feature type="transmembrane region" description="Helical" evidence="1">
    <location>
        <begin position="649"/>
        <end position="670"/>
    </location>
</feature>
<evidence type="ECO:0000313" key="3">
    <source>
        <dbReference type="Proteomes" id="UP000193719"/>
    </source>
</evidence>
<dbReference type="InterPro" id="IPR006059">
    <property type="entry name" value="SBP"/>
</dbReference>
<accession>A0A1Y1UYL4</accession>
<dbReference type="OrthoDB" id="10511017at2759"/>
<reference evidence="2 3" key="2">
    <citation type="submission" date="2016-08" db="EMBL/GenBank/DDBJ databases">
        <title>Pervasive Adenine N6-methylation of Active Genes in Fungi.</title>
        <authorList>
            <consortium name="DOE Joint Genome Institute"/>
            <person name="Mondo S.J."/>
            <person name="Dannebaum R.O."/>
            <person name="Kuo R.C."/>
            <person name="Labutti K."/>
            <person name="Haridas S."/>
            <person name="Kuo A."/>
            <person name="Salamov A."/>
            <person name="Ahrendt S.R."/>
            <person name="Lipzen A."/>
            <person name="Sullivan W."/>
            <person name="Andreopoulos W.B."/>
            <person name="Clum A."/>
            <person name="Lindquist E."/>
            <person name="Daum C."/>
            <person name="Ramamoorthy G.K."/>
            <person name="Gryganskyi A."/>
            <person name="Culley D."/>
            <person name="Magnuson J.K."/>
            <person name="James T.Y."/>
            <person name="O'Malley M.A."/>
            <person name="Stajich J.E."/>
            <person name="Spatafora J.W."/>
            <person name="Visel A."/>
            <person name="Grigoriev I.V."/>
        </authorList>
    </citation>
    <scope>NUCLEOTIDE SEQUENCE [LARGE SCALE GENOMIC DNA]</scope>
    <source>
        <strain evidence="3">finn</strain>
    </source>
</reference>
<sequence>MRIFSNNFFIPYIWIFSFSFLLNLINAININIIANSLDGFGDLYTEITNEFNKYSDDQNLDIHLNLDLFTEKNITYENNDYSLNIEILLEKKVNKYDLFIFESEEIRRFSSYLHSLNDKLSEEINLYSSNEIIKLGTNDEQWFGLPLFLQFKLLYSNKKLLEKYGKKIPTKWDDLIATAKEILENEDNNELVGYDGSFPPNEEAIDSFYEFIYSFRDSKESPIPELTSKNAIEALDKLKYLKDNVSSNDIFQSDDSYNVHLLESGNVIFSNYWNTFTNNNNIFYKSLLPGKEEGINSSYLKSLNIGIFNDISEDNLNASVTVLKYFMSEYIQKDIIAKKFQLYSPLKTIYDDDLICSILDCNIKKEINTIQKSDIINEMYDYFSFKFPQIFSEFLFNEKSTKTTKQILIDINNISKIYYFSYHSTLGLFFFILILFIFYLVLASDILLFIPRFKKYFQFLSLDLWIVYSLGSLFYLTSLVGNFGETTKKGCLFSHVAMIFGSCMFFIPLLYKLIINFPKNNKISRWVENHKVFYILIILSVQIVTNIAMIIISPFEKLNIILENDKNFSVCLNSHPIGSNIANFQVIFNLWLYIFTCIFIFFEWNIKKSYHDIRALAIIMCIDGISQFLLTTVNFIPINSFDLHYSLQIIINLIYILMNHIYMFIVRIFLEKLKNKKAAEEEKMIKYLLDSNKNDVYNPDEETKIINTSYSNKGVSTIKSEYSVNGSIYSRSSNQLKILSIHLATEKM</sequence>
<keyword evidence="1" id="KW-1133">Transmembrane helix</keyword>
<dbReference type="AlphaFoldDB" id="A0A1Y1UYL4"/>
<organism evidence="2 3">
    <name type="scientific">Piromyces finnis</name>
    <dbReference type="NCBI Taxonomy" id="1754191"/>
    <lineage>
        <taxon>Eukaryota</taxon>
        <taxon>Fungi</taxon>
        <taxon>Fungi incertae sedis</taxon>
        <taxon>Chytridiomycota</taxon>
        <taxon>Chytridiomycota incertae sedis</taxon>
        <taxon>Neocallimastigomycetes</taxon>
        <taxon>Neocallimastigales</taxon>
        <taxon>Neocallimastigaceae</taxon>
        <taxon>Piromyces</taxon>
    </lineage>
</organism>
<name>A0A1Y1UYL4_9FUNG</name>
<keyword evidence="1" id="KW-0812">Transmembrane</keyword>
<feature type="transmembrane region" description="Helical" evidence="1">
    <location>
        <begin position="616"/>
        <end position="637"/>
    </location>
</feature>
<keyword evidence="1" id="KW-0472">Membrane</keyword>
<feature type="transmembrane region" description="Helical" evidence="1">
    <location>
        <begin position="492"/>
        <end position="511"/>
    </location>
</feature>
<feature type="transmembrane region" description="Helical" evidence="1">
    <location>
        <begin position="462"/>
        <end position="480"/>
    </location>
</feature>
<gene>
    <name evidence="2" type="ORF">BCR36DRAFT_361051</name>
</gene>
<dbReference type="Proteomes" id="UP000193719">
    <property type="component" value="Unassembled WGS sequence"/>
</dbReference>
<evidence type="ECO:0000313" key="2">
    <source>
        <dbReference type="EMBL" id="ORX43386.1"/>
    </source>
</evidence>
<feature type="transmembrane region" description="Helical" evidence="1">
    <location>
        <begin position="532"/>
        <end position="552"/>
    </location>
</feature>
<feature type="transmembrane region" description="Helical" evidence="1">
    <location>
        <begin position="586"/>
        <end position="604"/>
    </location>
</feature>
<feature type="transmembrane region" description="Helical" evidence="1">
    <location>
        <begin position="12"/>
        <end position="34"/>
    </location>
</feature>
<dbReference type="EMBL" id="MCFH01000053">
    <property type="protein sequence ID" value="ORX43386.1"/>
    <property type="molecule type" value="Genomic_DNA"/>
</dbReference>
<dbReference type="SUPFAM" id="SSF53850">
    <property type="entry name" value="Periplasmic binding protein-like II"/>
    <property type="match status" value="1"/>
</dbReference>
<keyword evidence="3" id="KW-1185">Reference proteome</keyword>
<proteinExistence type="predicted"/>
<protein>
    <submittedName>
        <fullName evidence="2">Periplasmic binding protein-like II</fullName>
    </submittedName>
</protein>